<keyword evidence="2" id="KW-0521">NADP</keyword>
<dbReference type="InterPro" id="IPR051164">
    <property type="entry name" value="NmrA-like_oxidored"/>
</dbReference>
<dbReference type="PANTHER" id="PTHR42748">
    <property type="entry name" value="NITROGEN METABOLITE REPRESSION PROTEIN NMRA FAMILY MEMBER"/>
    <property type="match status" value="1"/>
</dbReference>
<evidence type="ECO:0000256" key="2">
    <source>
        <dbReference type="ARBA" id="ARBA00022857"/>
    </source>
</evidence>
<dbReference type="AlphaFoldDB" id="A0A0D2AMR5"/>
<dbReference type="InterPro" id="IPR036291">
    <property type="entry name" value="NAD(P)-bd_dom_sf"/>
</dbReference>
<dbReference type="InterPro" id="IPR008030">
    <property type="entry name" value="NmrA-like"/>
</dbReference>
<dbReference type="GO" id="GO:0005634">
    <property type="term" value="C:nucleus"/>
    <property type="evidence" value="ECO:0007669"/>
    <property type="project" value="TreeGrafter"/>
</dbReference>
<evidence type="ECO:0000313" key="5">
    <source>
        <dbReference type="EMBL" id="KIW41256.1"/>
    </source>
</evidence>
<evidence type="ECO:0000259" key="4">
    <source>
        <dbReference type="Pfam" id="PF05368"/>
    </source>
</evidence>
<accession>A0A0D2AMR5</accession>
<feature type="domain" description="NmrA-like" evidence="4">
    <location>
        <begin position="4"/>
        <end position="299"/>
    </location>
</feature>
<dbReference type="RefSeq" id="XP_016261472.1">
    <property type="nucleotide sequence ID" value="XM_016407992.1"/>
</dbReference>
<organism evidence="5 6">
    <name type="scientific">Exophiala oligosperma</name>
    <dbReference type="NCBI Taxonomy" id="215243"/>
    <lineage>
        <taxon>Eukaryota</taxon>
        <taxon>Fungi</taxon>
        <taxon>Dikarya</taxon>
        <taxon>Ascomycota</taxon>
        <taxon>Pezizomycotina</taxon>
        <taxon>Eurotiomycetes</taxon>
        <taxon>Chaetothyriomycetidae</taxon>
        <taxon>Chaetothyriales</taxon>
        <taxon>Herpotrichiellaceae</taxon>
        <taxon>Exophiala</taxon>
    </lineage>
</organism>
<dbReference type="SUPFAM" id="SSF51735">
    <property type="entry name" value="NAD(P)-binding Rossmann-fold domains"/>
    <property type="match status" value="1"/>
</dbReference>
<dbReference type="PANTHER" id="PTHR42748:SF30">
    <property type="entry name" value="NMRA-LIKE DOMAIN-CONTAINING PROTEIN"/>
    <property type="match status" value="1"/>
</dbReference>
<gene>
    <name evidence="5" type="ORF">PV06_06829</name>
</gene>
<sequence length="314" mass="34980">MSSKRIIAVLGATGVQGGAVVRYLAKQGEYEIRGLTRDPSSNGVAKELSQLPNVTMVRAHFNEPATLLDAFTGAEAVYALTKFYDGENQGNPLQEAQQGIKIADAAKQAGVRFLIWSTVPSALLRSKGHFDSPRLVENKFYVSAYLKQIGLPHVDVYLGFYYENWRNFGLFSICESDGAVKIVQPIMKPETKIGMTWIERDLGPTVDAILKTYQTRPDLIGPCKEVYCVGGHHSTAEVAKEIQRQTGRETRIITAPHSGFDDLDVMYRYYNDYGLYNEFPVPTKETKDLGIKFHTLEEFVNEGVVPYINGLVGK</sequence>
<proteinExistence type="inferred from homology"/>
<keyword evidence="3" id="KW-0560">Oxidoreductase</keyword>
<reference evidence="5 6" key="1">
    <citation type="submission" date="2015-01" db="EMBL/GenBank/DDBJ databases">
        <title>The Genome Sequence of Exophiala oligosperma CBS72588.</title>
        <authorList>
            <consortium name="The Broad Institute Genomics Platform"/>
            <person name="Cuomo C."/>
            <person name="de Hoog S."/>
            <person name="Gorbushina A."/>
            <person name="Stielow B."/>
            <person name="Teixiera M."/>
            <person name="Abouelleil A."/>
            <person name="Chapman S.B."/>
            <person name="Priest M."/>
            <person name="Young S.K."/>
            <person name="Wortman J."/>
            <person name="Nusbaum C."/>
            <person name="Birren B."/>
        </authorList>
    </citation>
    <scope>NUCLEOTIDE SEQUENCE [LARGE SCALE GENOMIC DNA]</scope>
    <source>
        <strain evidence="5 6">CBS 72588</strain>
    </source>
</reference>
<dbReference type="Pfam" id="PF05368">
    <property type="entry name" value="NmrA"/>
    <property type="match status" value="1"/>
</dbReference>
<dbReference type="STRING" id="215243.A0A0D2AMR5"/>
<dbReference type="EMBL" id="KN847337">
    <property type="protein sequence ID" value="KIW41256.1"/>
    <property type="molecule type" value="Genomic_DNA"/>
</dbReference>
<evidence type="ECO:0000256" key="3">
    <source>
        <dbReference type="ARBA" id="ARBA00023002"/>
    </source>
</evidence>
<evidence type="ECO:0000256" key="1">
    <source>
        <dbReference type="ARBA" id="ARBA00006328"/>
    </source>
</evidence>
<dbReference type="VEuPathDB" id="FungiDB:PV06_06829"/>
<dbReference type="HOGENOM" id="CLU_007383_8_2_1"/>
<dbReference type="Gene3D" id="3.40.50.720">
    <property type="entry name" value="NAD(P)-binding Rossmann-like Domain"/>
    <property type="match status" value="1"/>
</dbReference>
<dbReference type="Proteomes" id="UP000053342">
    <property type="component" value="Unassembled WGS sequence"/>
</dbReference>
<name>A0A0D2AMR5_9EURO</name>
<keyword evidence="6" id="KW-1185">Reference proteome</keyword>
<dbReference type="GeneID" id="27358903"/>
<dbReference type="Gene3D" id="3.90.25.10">
    <property type="entry name" value="UDP-galactose 4-epimerase, domain 1"/>
    <property type="match status" value="1"/>
</dbReference>
<evidence type="ECO:0000313" key="6">
    <source>
        <dbReference type="Proteomes" id="UP000053342"/>
    </source>
</evidence>
<comment type="similarity">
    <text evidence="1">Belongs to the NmrA-type oxidoreductase family.</text>
</comment>
<dbReference type="OrthoDB" id="300709at2759"/>
<dbReference type="GO" id="GO:0016491">
    <property type="term" value="F:oxidoreductase activity"/>
    <property type="evidence" value="ECO:0007669"/>
    <property type="project" value="UniProtKB-KW"/>
</dbReference>
<protein>
    <recommendedName>
        <fullName evidence="4">NmrA-like domain-containing protein</fullName>
    </recommendedName>
</protein>